<dbReference type="CDD" id="cd03257">
    <property type="entry name" value="ABC_NikE_OppD_transporters"/>
    <property type="match status" value="2"/>
</dbReference>
<gene>
    <name evidence="10" type="ORF">ALQ33_05483</name>
</gene>
<keyword evidence="3" id="KW-0547">Nucleotide-binding</keyword>
<dbReference type="SMART" id="SM00382">
    <property type="entry name" value="AAA"/>
    <property type="match status" value="2"/>
</dbReference>
<evidence type="ECO:0000256" key="6">
    <source>
        <dbReference type="ARBA" id="ARBA00047356"/>
    </source>
</evidence>
<dbReference type="PROSITE" id="PS50893">
    <property type="entry name" value="ABC_TRANSPORTER_2"/>
    <property type="match status" value="2"/>
</dbReference>
<dbReference type="SUPFAM" id="SSF52540">
    <property type="entry name" value="P-loop containing nucleoside triphosphate hydrolases"/>
    <property type="match status" value="2"/>
</dbReference>
<dbReference type="Pfam" id="PF08352">
    <property type="entry name" value="oligo_HPY"/>
    <property type="match status" value="2"/>
</dbReference>
<sequence length="539" mass="59807">MARRYAMPSTRGPDMSENLIEIRQLSVAFNGQKVVSDLSLDVRRGECLALVGESGSGKSVTAHSILQLLPRSGTQTTGSITYRGQELVGADDRTLRELRGNRIAMIFQEPMTSLNPLHSVARQIGETLLLHRGMSGREAHTRIVELLELVGIQQPEKRLKAYPHQLSGGQRQRVMIAMALACEPELLIADEPTTALDVTVQRKILLLLKELQQRLNMSLLLISHDLNLVHSVAQRVCVMRAGEIVEQADCKSLFKAPQHPYSRLLLDAEPAGEPLPRDSRETVLQVDNLKVWFSLTGGLLRRHQEYLKAVDDISLSIERGKTLGIVGESGSGKSTLGQAILRLVESQGSIRFRGQALDSLSQKQMRPWRKEMQVVFQDPYGSLSPRMSVAQIISEGLEVHSPLSLEQRDAEVIRALQEVGIDPQSRHRYPHEFSGGQRQRIAIARALVLKPALILLDEPTSALDRTVQKQVVALLRDLQQKHGLTYLFISHDLAVVKALAHDVIVVKDGKVVERGASHELFDAPQHPYTQELLAAAHPG</sequence>
<dbReference type="EC" id="7.4.2.9" evidence="5"/>
<comment type="catalytic activity">
    <reaction evidence="6">
        <text>a dipeptide(out) + ATP + H2O = a dipeptide(in) + ADP + phosphate + H(+)</text>
        <dbReference type="Rhea" id="RHEA:23120"/>
        <dbReference type="ChEBI" id="CHEBI:15377"/>
        <dbReference type="ChEBI" id="CHEBI:15378"/>
        <dbReference type="ChEBI" id="CHEBI:30616"/>
        <dbReference type="ChEBI" id="CHEBI:43474"/>
        <dbReference type="ChEBI" id="CHEBI:90799"/>
        <dbReference type="ChEBI" id="CHEBI:456216"/>
        <dbReference type="EC" id="7.4.2.9"/>
    </reaction>
</comment>
<dbReference type="GO" id="GO:0016887">
    <property type="term" value="F:ATP hydrolysis activity"/>
    <property type="evidence" value="ECO:0007669"/>
    <property type="project" value="InterPro"/>
</dbReference>
<dbReference type="GO" id="GO:0005524">
    <property type="term" value="F:ATP binding"/>
    <property type="evidence" value="ECO:0007669"/>
    <property type="project" value="UniProtKB-KW"/>
</dbReference>
<accession>A0A3M3ZFJ5</accession>
<dbReference type="NCBIfam" id="NF008453">
    <property type="entry name" value="PRK11308.1"/>
    <property type="match status" value="2"/>
</dbReference>
<evidence type="ECO:0000259" key="9">
    <source>
        <dbReference type="PROSITE" id="PS50893"/>
    </source>
</evidence>
<comment type="similarity">
    <text evidence="1">Belongs to the ABC transporter superfamily.</text>
</comment>
<organism evidence="10 11">
    <name type="scientific">Pseudomonas syringae pv. philadelphi</name>
    <dbReference type="NCBI Taxonomy" id="251706"/>
    <lineage>
        <taxon>Bacteria</taxon>
        <taxon>Pseudomonadati</taxon>
        <taxon>Pseudomonadota</taxon>
        <taxon>Gammaproteobacteria</taxon>
        <taxon>Pseudomonadales</taxon>
        <taxon>Pseudomonadaceae</taxon>
        <taxon>Pseudomonas</taxon>
    </lineage>
</organism>
<dbReference type="GO" id="GO:0055085">
    <property type="term" value="P:transmembrane transport"/>
    <property type="evidence" value="ECO:0007669"/>
    <property type="project" value="UniProtKB-ARBA"/>
</dbReference>
<evidence type="ECO:0000256" key="1">
    <source>
        <dbReference type="ARBA" id="ARBA00005417"/>
    </source>
</evidence>
<dbReference type="InterPro" id="IPR003439">
    <property type="entry name" value="ABC_transporter-like_ATP-bd"/>
</dbReference>
<evidence type="ECO:0000256" key="5">
    <source>
        <dbReference type="ARBA" id="ARBA00038852"/>
    </source>
</evidence>
<keyword evidence="4 10" id="KW-0067">ATP-binding</keyword>
<protein>
    <recommendedName>
        <fullName evidence="5">ABC-type dipeptide transporter</fullName>
        <ecNumber evidence="5">7.4.2.9</ecNumber>
    </recommendedName>
</protein>
<dbReference type="InterPro" id="IPR050319">
    <property type="entry name" value="ABC_transp_ATP-bind"/>
</dbReference>
<proteinExistence type="inferred from homology"/>
<dbReference type="PROSITE" id="PS00211">
    <property type="entry name" value="ABC_TRANSPORTER_1"/>
    <property type="match status" value="2"/>
</dbReference>
<comment type="caution">
    <text evidence="10">The sequence shown here is derived from an EMBL/GenBank/DDBJ whole genome shotgun (WGS) entry which is preliminary data.</text>
</comment>
<dbReference type="NCBIfam" id="NF007739">
    <property type="entry name" value="PRK10419.1"/>
    <property type="match status" value="2"/>
</dbReference>
<evidence type="ECO:0000256" key="8">
    <source>
        <dbReference type="ARBA" id="ARBA00065473"/>
    </source>
</evidence>
<feature type="domain" description="ABC transporter" evidence="9">
    <location>
        <begin position="20"/>
        <end position="266"/>
    </location>
</feature>
<dbReference type="Gene3D" id="3.40.50.300">
    <property type="entry name" value="P-loop containing nucleotide triphosphate hydrolases"/>
    <property type="match status" value="2"/>
</dbReference>
<evidence type="ECO:0000256" key="3">
    <source>
        <dbReference type="ARBA" id="ARBA00022741"/>
    </source>
</evidence>
<dbReference type="GO" id="GO:0015833">
    <property type="term" value="P:peptide transport"/>
    <property type="evidence" value="ECO:0007669"/>
    <property type="project" value="InterPro"/>
</dbReference>
<dbReference type="Proteomes" id="UP000279372">
    <property type="component" value="Unassembled WGS sequence"/>
</dbReference>
<feature type="domain" description="ABC transporter" evidence="9">
    <location>
        <begin position="284"/>
        <end position="533"/>
    </location>
</feature>
<dbReference type="AlphaFoldDB" id="A0A3M3ZFJ5"/>
<keyword evidence="2" id="KW-0813">Transport</keyword>
<dbReference type="InterPro" id="IPR013563">
    <property type="entry name" value="Oligopep_ABC_C"/>
</dbReference>
<dbReference type="InterPro" id="IPR003593">
    <property type="entry name" value="AAA+_ATPase"/>
</dbReference>
<dbReference type="Pfam" id="PF00005">
    <property type="entry name" value="ABC_tran"/>
    <property type="match status" value="2"/>
</dbReference>
<evidence type="ECO:0000256" key="7">
    <source>
        <dbReference type="ARBA" id="ARBA00058018"/>
    </source>
</evidence>
<comment type="function">
    <text evidence="7">Part of the ABC transporter DppABCDF involved in the uptake of various di/tripeptides. Is also involved in the uptake of phaseolotoxin, a toxic tripeptide inhibiting the enzyme ornithine carbamoyltransferase. Responsible for energy coupling to the transport system.</text>
</comment>
<evidence type="ECO:0000256" key="4">
    <source>
        <dbReference type="ARBA" id="ARBA00022840"/>
    </source>
</evidence>
<dbReference type="PANTHER" id="PTHR43776:SF7">
    <property type="entry name" value="D,D-DIPEPTIDE TRANSPORT ATP-BINDING PROTEIN DDPF-RELATED"/>
    <property type="match status" value="1"/>
</dbReference>
<dbReference type="InterPro" id="IPR027417">
    <property type="entry name" value="P-loop_NTPase"/>
</dbReference>
<dbReference type="FunFam" id="3.40.50.300:FF:000016">
    <property type="entry name" value="Oligopeptide ABC transporter ATP-binding component"/>
    <property type="match status" value="2"/>
</dbReference>
<dbReference type="EMBL" id="RBQB01000092">
    <property type="protein sequence ID" value="RMO93417.1"/>
    <property type="molecule type" value="Genomic_DNA"/>
</dbReference>
<reference evidence="10 11" key="1">
    <citation type="submission" date="2018-08" db="EMBL/GenBank/DDBJ databases">
        <title>Recombination of ecologically and evolutionarily significant loci maintains genetic cohesion in the Pseudomonas syringae species complex.</title>
        <authorList>
            <person name="Dillon M."/>
            <person name="Thakur S."/>
            <person name="Almeida R.N.D."/>
            <person name="Weir B.S."/>
            <person name="Guttman D.S."/>
        </authorList>
    </citation>
    <scope>NUCLEOTIDE SEQUENCE [LARGE SCALE GENOMIC DNA]</scope>
    <source>
        <strain evidence="10 11">ICMP 8902</strain>
    </source>
</reference>
<dbReference type="InterPro" id="IPR017871">
    <property type="entry name" value="ABC_transporter-like_CS"/>
</dbReference>
<evidence type="ECO:0000313" key="11">
    <source>
        <dbReference type="Proteomes" id="UP000279372"/>
    </source>
</evidence>
<evidence type="ECO:0000256" key="2">
    <source>
        <dbReference type="ARBA" id="ARBA00022448"/>
    </source>
</evidence>
<evidence type="ECO:0000313" key="10">
    <source>
        <dbReference type="EMBL" id="RMO93417.1"/>
    </source>
</evidence>
<dbReference type="PANTHER" id="PTHR43776">
    <property type="entry name" value="TRANSPORT ATP-BINDING PROTEIN"/>
    <property type="match status" value="1"/>
</dbReference>
<comment type="subunit">
    <text evidence="8">The complex is composed of two ATP-binding proteins (DppD and DppF), two transmembrane proteins (DppB and DppC) and a solute-binding protein (DppA1-A5). Five orthologous SBPs (DppA1-A5) are present in P.aeruginosa, which increases the substrate specificity of the DppBCDF transporter.</text>
</comment>
<name>A0A3M3ZFJ5_9PSED</name>